<sequence length="657" mass="76898">MEENVLLDELSPNNHHKQEEEIEATATIPPIISNHEEDIHHQLIVKKSSNANNITNLDHDSLENILSYCPNRASYEMQSLKACCRTWNSLMEGSGIMDNPSTKESISKSVKESIRSTSLLHRIEEAYMPRLFFHIFVPFQDAPKVFVSDFTQEDILEDRKPSVVEFYCRAFNTIFGSSFRKISDSEIEIDFEMGSELLEDMEKVIHREVAVPKNENLYSYLATVNARPSDEEAYKLFHVVKNAEDQEKKLKKHISLINLYENWKSQPFMDKDMKVNPCRLTKKVILHLRFEDSNGPDRSDRISTESTIFCTKRRRKGFFISETVRDEINLYVGSICNEHRKLYKFMSHIETYRNNSLIIAYYLLRHKIIPRMDEFSIDLTQLYSKSIVNDIKLMDREDVYYYLTVRNNIIKKYRDGLLRGSVKFPHLNTHRYFKINGGIIPEFLIYASLETMNDKQRVQFIKQFFKHIYNSDLLLSDEKRQEFFEKFKIDHRNELFSIANDSESIKVDFEKITFKRERAIFDHHLFSFPSFPSVLIGQVKEDTSPNENMTELTAVGVMDSNYRRLCCLSRICALCNCCAITSCWCATCCCCYSNEAEGQEGGNNPLGLPKWLLCIAQCFCRFEHKFIPMLDCDNCFHQCVALKKGDELKSEFKRMYP</sequence>
<proteinExistence type="predicted"/>
<keyword evidence="3" id="KW-1185">Reference proteome</keyword>
<organism evidence="3">
    <name type="scientific">Naegleria gruberi</name>
    <name type="common">Amoeba</name>
    <dbReference type="NCBI Taxonomy" id="5762"/>
    <lineage>
        <taxon>Eukaryota</taxon>
        <taxon>Discoba</taxon>
        <taxon>Heterolobosea</taxon>
        <taxon>Tetramitia</taxon>
        <taxon>Eutetramitia</taxon>
        <taxon>Vahlkampfiidae</taxon>
        <taxon>Naegleria</taxon>
    </lineage>
</organism>
<dbReference type="RefSeq" id="XP_002671899.1">
    <property type="nucleotide sequence ID" value="XM_002671853.1"/>
</dbReference>
<dbReference type="GeneID" id="8858437"/>
<name>D2VVR8_NAEGR</name>
<dbReference type="KEGG" id="ngr:NAEGRDRAFT_52651"/>
<protein>
    <submittedName>
        <fullName evidence="2">Uncharacterized protein</fullName>
    </submittedName>
</protein>
<gene>
    <name evidence="2" type="ORF">NAEGRDRAFT_52651</name>
</gene>
<dbReference type="InParanoid" id="D2VVR8"/>
<evidence type="ECO:0000313" key="2">
    <source>
        <dbReference type="EMBL" id="EFC39155.1"/>
    </source>
</evidence>
<feature type="region of interest" description="Disordered" evidence="1">
    <location>
        <begin position="1"/>
        <end position="21"/>
    </location>
</feature>
<dbReference type="EMBL" id="GG738902">
    <property type="protein sequence ID" value="EFC39155.1"/>
    <property type="molecule type" value="Genomic_DNA"/>
</dbReference>
<dbReference type="Proteomes" id="UP000006671">
    <property type="component" value="Unassembled WGS sequence"/>
</dbReference>
<accession>D2VVR8</accession>
<dbReference type="AlphaFoldDB" id="D2VVR8"/>
<reference evidence="2 3" key="1">
    <citation type="journal article" date="2010" name="Cell">
        <title>The genome of Naegleria gruberi illuminates early eukaryotic versatility.</title>
        <authorList>
            <person name="Fritz-Laylin L.K."/>
            <person name="Prochnik S.E."/>
            <person name="Ginger M.L."/>
            <person name="Dacks J.B."/>
            <person name="Carpenter M.L."/>
            <person name="Field M.C."/>
            <person name="Kuo A."/>
            <person name="Paredez A."/>
            <person name="Chapman J."/>
            <person name="Pham J."/>
            <person name="Shu S."/>
            <person name="Neupane R."/>
            <person name="Cipriano M."/>
            <person name="Mancuso J."/>
            <person name="Tu H."/>
            <person name="Salamov A."/>
            <person name="Lindquist E."/>
            <person name="Shapiro H."/>
            <person name="Lucas S."/>
            <person name="Grigoriev I.V."/>
            <person name="Cande W.Z."/>
            <person name="Fulton C."/>
            <person name="Rokhsar D.S."/>
            <person name="Dawson S.C."/>
        </authorList>
    </citation>
    <scope>NUCLEOTIDE SEQUENCE [LARGE SCALE GENOMIC DNA]</scope>
    <source>
        <strain evidence="2 3">NEG-M</strain>
    </source>
</reference>
<evidence type="ECO:0000313" key="3">
    <source>
        <dbReference type="Proteomes" id="UP000006671"/>
    </source>
</evidence>
<dbReference type="VEuPathDB" id="AmoebaDB:NAEGRDRAFT_52651"/>
<evidence type="ECO:0000256" key="1">
    <source>
        <dbReference type="SAM" id="MobiDB-lite"/>
    </source>
</evidence>